<sequence length="224" mass="24131">MESESIFQVRITHDGITLDGILGLPAHPRGVIAFAHGSGSGRFSPRNQFVARHLETGGFATLLMDLLTPDEADDRRKVFDIDLLADRLLLAARWLQAHRQTAGLQVGYFGASTGAGAALQAAAREPLAVGAIVSRGGRPDLAGPYLSRVTAPTLLLVGGDDGPVIEMNQDALTQLTCRKELVIVPGASHLFEEPGTLEQVAREALRWFQRYLQPDAQATKESRS</sequence>
<evidence type="ECO:0000313" key="2">
    <source>
        <dbReference type="EMBL" id="CBK41649.1"/>
    </source>
</evidence>
<dbReference type="InterPro" id="IPR050261">
    <property type="entry name" value="FrsA_esterase"/>
</dbReference>
<proteinExistence type="predicted"/>
<name>D8PEJ0_9BACT</name>
<dbReference type="STRING" id="330214.NIDE1923"/>
<dbReference type="InterPro" id="IPR029058">
    <property type="entry name" value="AB_hydrolase_fold"/>
</dbReference>
<gene>
    <name evidence="2" type="ORF">NIDE1923</name>
</gene>
<dbReference type="ESTHER" id="9bact-d8pej0">
    <property type="family name" value="DLH-S"/>
</dbReference>
<evidence type="ECO:0000313" key="3">
    <source>
        <dbReference type="Proteomes" id="UP000001660"/>
    </source>
</evidence>
<dbReference type="Pfam" id="PF01738">
    <property type="entry name" value="DLH"/>
    <property type="match status" value="1"/>
</dbReference>
<accession>D8PEJ0</accession>
<dbReference type="GO" id="GO:0016787">
    <property type="term" value="F:hydrolase activity"/>
    <property type="evidence" value="ECO:0007669"/>
    <property type="project" value="InterPro"/>
</dbReference>
<dbReference type="eggNOG" id="COG1073">
    <property type="taxonomic scope" value="Bacteria"/>
</dbReference>
<dbReference type="OrthoDB" id="9780269at2"/>
<dbReference type="AlphaFoldDB" id="D8PEJ0"/>
<dbReference type="Gene3D" id="3.40.50.1820">
    <property type="entry name" value="alpha/beta hydrolase"/>
    <property type="match status" value="1"/>
</dbReference>
<organism evidence="2 3">
    <name type="scientific">Nitrospira defluvii</name>
    <dbReference type="NCBI Taxonomy" id="330214"/>
    <lineage>
        <taxon>Bacteria</taxon>
        <taxon>Pseudomonadati</taxon>
        <taxon>Nitrospirota</taxon>
        <taxon>Nitrospiria</taxon>
        <taxon>Nitrospirales</taxon>
        <taxon>Nitrospiraceae</taxon>
        <taxon>Nitrospira</taxon>
    </lineage>
</organism>
<dbReference type="SUPFAM" id="SSF53474">
    <property type="entry name" value="alpha/beta-Hydrolases"/>
    <property type="match status" value="1"/>
</dbReference>
<dbReference type="EMBL" id="FP929003">
    <property type="protein sequence ID" value="CBK41649.1"/>
    <property type="molecule type" value="Genomic_DNA"/>
</dbReference>
<keyword evidence="3" id="KW-1185">Reference proteome</keyword>
<dbReference type="PANTHER" id="PTHR22946">
    <property type="entry name" value="DIENELACTONE HYDROLASE DOMAIN-CONTAINING PROTEIN-RELATED"/>
    <property type="match status" value="1"/>
</dbReference>
<feature type="domain" description="Dienelactone hydrolase" evidence="1">
    <location>
        <begin position="20"/>
        <end position="203"/>
    </location>
</feature>
<reference evidence="2 3" key="1">
    <citation type="journal article" date="2010" name="Proc. Natl. Acad. Sci. U.S.A.">
        <title>A Nitrospira metagenome illuminates the physiology and evolution of globally important nitrite-oxidizing bacteria.</title>
        <authorList>
            <person name="Lucker S."/>
            <person name="Wagner M."/>
            <person name="Maixner F."/>
            <person name="Pelletier E."/>
            <person name="Koch H."/>
            <person name="Vacherie B."/>
            <person name="Rattei T."/>
            <person name="Sinninghe Damste J."/>
            <person name="Spieck E."/>
            <person name="Le Paslier D."/>
            <person name="Daims H."/>
        </authorList>
    </citation>
    <scope>NUCLEOTIDE SEQUENCE [LARGE SCALE GENOMIC DNA]</scope>
</reference>
<dbReference type="KEGG" id="nde:NIDE1923"/>
<dbReference type="InterPro" id="IPR002925">
    <property type="entry name" value="Dienelactn_hydro"/>
</dbReference>
<protein>
    <recommendedName>
        <fullName evidence="1">Dienelactone hydrolase domain-containing protein</fullName>
    </recommendedName>
</protein>
<evidence type="ECO:0000259" key="1">
    <source>
        <dbReference type="Pfam" id="PF01738"/>
    </source>
</evidence>
<dbReference type="HOGENOM" id="CLU_082991_0_0_0"/>
<dbReference type="Proteomes" id="UP000001660">
    <property type="component" value="Chromosome"/>
</dbReference>